<dbReference type="InterPro" id="IPR018484">
    <property type="entry name" value="FGGY_N"/>
</dbReference>
<evidence type="ECO:0000256" key="11">
    <source>
        <dbReference type="RuleBase" id="RU003733"/>
    </source>
</evidence>
<dbReference type="Pfam" id="PF00370">
    <property type="entry name" value="FGGY_N"/>
    <property type="match status" value="1"/>
</dbReference>
<dbReference type="PIRSF" id="PIRSF000538">
    <property type="entry name" value="GlpK"/>
    <property type="match status" value="1"/>
</dbReference>
<dbReference type="NCBIfam" id="TIGR01311">
    <property type="entry name" value="glycerol_kin"/>
    <property type="match status" value="1"/>
</dbReference>
<reference evidence="14 15" key="1">
    <citation type="journal article" date="2012" name="J. Bacteriol.">
        <title>Draft Genome Sequences of Four Axenic Mycoplasma genitalium Strains Isolated from Denmark, Japan, and Australia.</title>
        <authorList>
            <person name="McGowin C.L."/>
            <person name="Ma L."/>
            <person name="Jensen J.S."/>
            <person name="Mancuso M.M."/>
            <person name="Hamasuna R."/>
            <person name="Adegboye D."/>
            <person name="Martin D.H."/>
        </authorList>
    </citation>
    <scope>NUCLEOTIDE SEQUENCE [LARGE SCALE GENOMIC DNA]</scope>
    <source>
        <strain evidence="14 15">M6320</strain>
    </source>
</reference>
<evidence type="ECO:0000313" key="14">
    <source>
        <dbReference type="EMBL" id="AFQ03829.1"/>
    </source>
</evidence>
<feature type="binding site" evidence="10">
    <location>
        <position position="251"/>
    </location>
    <ligand>
        <name>glycerol</name>
        <dbReference type="ChEBI" id="CHEBI:17754"/>
    </ligand>
</feature>
<feature type="binding site" evidence="10">
    <location>
        <position position="251"/>
    </location>
    <ligand>
        <name>sn-glycerol 3-phosphate</name>
        <dbReference type="ChEBI" id="CHEBI:57597"/>
    </ligand>
</feature>
<comment type="similarity">
    <text evidence="2 10 11">Belongs to the FGGY kinase family.</text>
</comment>
<evidence type="ECO:0000256" key="2">
    <source>
        <dbReference type="ARBA" id="ARBA00009156"/>
    </source>
</evidence>
<gene>
    <name evidence="10 14" type="primary">glpK</name>
    <name evidence="14" type="ORF">CM1_00185</name>
</gene>
<feature type="binding site" evidence="10">
    <location>
        <position position="419"/>
    </location>
    <ligand>
        <name>ADP</name>
        <dbReference type="ChEBI" id="CHEBI:456216"/>
    </ligand>
</feature>
<evidence type="ECO:0000256" key="9">
    <source>
        <dbReference type="ARBA" id="ARBA00054633"/>
    </source>
</evidence>
<dbReference type="GO" id="GO:0005829">
    <property type="term" value="C:cytosol"/>
    <property type="evidence" value="ECO:0007669"/>
    <property type="project" value="UniProtKB-ARBA"/>
</dbReference>
<dbReference type="GO" id="GO:0004370">
    <property type="term" value="F:glycerol kinase activity"/>
    <property type="evidence" value="ECO:0007669"/>
    <property type="project" value="UniProtKB-UniRule"/>
</dbReference>
<evidence type="ECO:0000256" key="10">
    <source>
        <dbReference type="HAMAP-Rule" id="MF_00186"/>
    </source>
</evidence>
<dbReference type="GO" id="GO:0019563">
    <property type="term" value="P:glycerol catabolic process"/>
    <property type="evidence" value="ECO:0007669"/>
    <property type="project" value="UniProtKB-UniRule"/>
</dbReference>
<feature type="binding site" evidence="10">
    <location>
        <position position="15"/>
    </location>
    <ligand>
        <name>sn-glycerol 3-phosphate</name>
        <dbReference type="ChEBI" id="CHEBI:57597"/>
    </ligand>
</feature>
<evidence type="ECO:0000259" key="13">
    <source>
        <dbReference type="Pfam" id="PF02782"/>
    </source>
</evidence>
<keyword evidence="5 10" id="KW-0418">Kinase</keyword>
<feature type="binding site" evidence="10">
    <location>
        <position position="85"/>
    </location>
    <ligand>
        <name>glycerol</name>
        <dbReference type="ChEBI" id="CHEBI:17754"/>
    </ligand>
</feature>
<feature type="binding site" evidence="10">
    <location>
        <position position="138"/>
    </location>
    <ligand>
        <name>sn-glycerol 3-phosphate</name>
        <dbReference type="ChEBI" id="CHEBI:57597"/>
    </ligand>
</feature>
<dbReference type="EC" id="2.7.1.30" evidence="10"/>
<comment type="function">
    <text evidence="9 10">Key enzyme in the regulation of glycerol uptake and metabolism. Catalyzes the phosphorylation of glycerol to yield sn-glycerol 3-phosphate.</text>
</comment>
<feature type="binding site" evidence="10">
    <location>
        <position position="273"/>
    </location>
    <ligand>
        <name>ATP</name>
        <dbReference type="ChEBI" id="CHEBI:30616"/>
    </ligand>
</feature>
<feature type="domain" description="Carbohydrate kinase FGGY N-terminal" evidence="12">
    <location>
        <begin position="7"/>
        <end position="258"/>
    </location>
</feature>
<accession>A0ABC7ZIH1</accession>
<evidence type="ECO:0000256" key="1">
    <source>
        <dbReference type="ARBA" id="ARBA00005190"/>
    </source>
</evidence>
<dbReference type="HAMAP" id="MF_00186">
    <property type="entry name" value="Glycerol_kin"/>
    <property type="match status" value="1"/>
</dbReference>
<dbReference type="GO" id="GO:0005524">
    <property type="term" value="F:ATP binding"/>
    <property type="evidence" value="ECO:0007669"/>
    <property type="project" value="UniProtKB-UniRule"/>
</dbReference>
<evidence type="ECO:0000256" key="8">
    <source>
        <dbReference type="ARBA" id="ARBA00052101"/>
    </source>
</evidence>
<dbReference type="InterPro" id="IPR043129">
    <property type="entry name" value="ATPase_NBD"/>
</dbReference>
<feature type="binding site" evidence="10">
    <location>
        <position position="317"/>
    </location>
    <ligand>
        <name>ADP</name>
        <dbReference type="ChEBI" id="CHEBI:456216"/>
    </ligand>
</feature>
<dbReference type="CDD" id="cd07786">
    <property type="entry name" value="FGGY_EcGK_like"/>
    <property type="match status" value="1"/>
</dbReference>
<dbReference type="Proteomes" id="UP000005254">
    <property type="component" value="Chromosome"/>
</dbReference>
<name>A0ABC7ZIH1_MYCGT</name>
<feature type="binding site" evidence="10">
    <location>
        <position position="19"/>
    </location>
    <ligand>
        <name>ADP</name>
        <dbReference type="ChEBI" id="CHEBI:456216"/>
    </ligand>
</feature>
<feature type="binding site" evidence="10">
    <location>
        <position position="15"/>
    </location>
    <ligand>
        <name>ADP</name>
        <dbReference type="ChEBI" id="CHEBI:456216"/>
    </ligand>
</feature>
<feature type="binding site" evidence="10">
    <location>
        <position position="86"/>
    </location>
    <ligand>
        <name>sn-glycerol 3-phosphate</name>
        <dbReference type="ChEBI" id="CHEBI:57597"/>
    </ligand>
</feature>
<dbReference type="SUPFAM" id="SSF53067">
    <property type="entry name" value="Actin-like ATPase domain"/>
    <property type="match status" value="2"/>
</dbReference>
<evidence type="ECO:0000313" key="15">
    <source>
        <dbReference type="Proteomes" id="UP000005254"/>
    </source>
</evidence>
<evidence type="ECO:0000256" key="6">
    <source>
        <dbReference type="ARBA" id="ARBA00022798"/>
    </source>
</evidence>
<dbReference type="AlphaFoldDB" id="A0ABC7ZIH1"/>
<comment type="activity regulation">
    <text evidence="10">Inhibited by fructose 1,6-bisphosphate (FBP).</text>
</comment>
<keyword evidence="6 10" id="KW-0319">Glycerol metabolism</keyword>
<dbReference type="PANTHER" id="PTHR10196">
    <property type="entry name" value="SUGAR KINASE"/>
    <property type="match status" value="1"/>
</dbReference>
<keyword evidence="7 10" id="KW-0067">ATP-binding</keyword>
<comment type="caution">
    <text evidence="10">Lacks conserved residue(s) required for the propagation of feature annotation.</text>
</comment>
<protein>
    <recommendedName>
        <fullName evidence="10">Glycerol kinase</fullName>
        <ecNumber evidence="10">2.7.1.30</ecNumber>
    </recommendedName>
    <alternativeName>
        <fullName evidence="10">ATP:glycerol 3-phosphotransferase</fullName>
    </alternativeName>
    <alternativeName>
        <fullName evidence="10">Glycerokinase</fullName>
        <shortName evidence="10">GK</shortName>
    </alternativeName>
</protein>
<dbReference type="RefSeq" id="WP_014894111.1">
    <property type="nucleotide sequence ID" value="NC_018497.1"/>
</dbReference>
<dbReference type="EMBL" id="CP003772">
    <property type="protein sequence ID" value="AFQ03829.1"/>
    <property type="molecule type" value="Genomic_DNA"/>
</dbReference>
<evidence type="ECO:0000256" key="5">
    <source>
        <dbReference type="ARBA" id="ARBA00022777"/>
    </source>
</evidence>
<feature type="binding site" evidence="10">
    <location>
        <position position="15"/>
    </location>
    <ligand>
        <name>ATP</name>
        <dbReference type="ChEBI" id="CHEBI:30616"/>
    </ligand>
</feature>
<comment type="pathway">
    <text evidence="1 10">Polyol metabolism; glycerol degradation via glycerol kinase pathway; sn-glycerol 3-phosphate from glycerol: step 1/1.</text>
</comment>
<evidence type="ECO:0000256" key="3">
    <source>
        <dbReference type="ARBA" id="ARBA00022679"/>
    </source>
</evidence>
<keyword evidence="4 10" id="KW-0547">Nucleotide-binding</keyword>
<dbReference type="InterPro" id="IPR018485">
    <property type="entry name" value="FGGY_C"/>
</dbReference>
<feature type="binding site" evidence="10">
    <location>
        <position position="17"/>
    </location>
    <ligand>
        <name>ATP</name>
        <dbReference type="ChEBI" id="CHEBI:30616"/>
    </ligand>
</feature>
<feature type="binding site" evidence="10">
    <location>
        <position position="86"/>
    </location>
    <ligand>
        <name>glycerol</name>
        <dbReference type="ChEBI" id="CHEBI:17754"/>
    </ligand>
</feature>
<dbReference type="Pfam" id="PF02782">
    <property type="entry name" value="FGGY_C"/>
    <property type="match status" value="1"/>
</dbReference>
<dbReference type="Gene3D" id="3.30.420.40">
    <property type="match status" value="2"/>
</dbReference>
<feature type="binding site" evidence="10">
    <location>
        <position position="419"/>
    </location>
    <ligand>
        <name>ATP</name>
        <dbReference type="ChEBI" id="CHEBI:30616"/>
    </ligand>
</feature>
<dbReference type="InterPro" id="IPR005999">
    <property type="entry name" value="Glycerol_kin"/>
</dbReference>
<feature type="binding site" evidence="10">
    <location>
        <position position="138"/>
    </location>
    <ligand>
        <name>glycerol</name>
        <dbReference type="ChEBI" id="CHEBI:17754"/>
    </ligand>
</feature>
<dbReference type="PROSITE" id="PS00445">
    <property type="entry name" value="FGGY_KINASES_2"/>
    <property type="match status" value="1"/>
</dbReference>
<evidence type="ECO:0000256" key="4">
    <source>
        <dbReference type="ARBA" id="ARBA00022741"/>
    </source>
</evidence>
<dbReference type="InterPro" id="IPR000577">
    <property type="entry name" value="Carb_kinase_FGGY"/>
</dbReference>
<evidence type="ECO:0000256" key="7">
    <source>
        <dbReference type="ARBA" id="ARBA00022840"/>
    </source>
</evidence>
<feature type="binding site" evidence="10">
    <location>
        <position position="317"/>
    </location>
    <ligand>
        <name>ATP</name>
        <dbReference type="ChEBI" id="CHEBI:30616"/>
    </ligand>
</feature>
<feature type="binding site" evidence="10">
    <location>
        <position position="16"/>
    </location>
    <ligand>
        <name>ATP</name>
        <dbReference type="ChEBI" id="CHEBI:30616"/>
    </ligand>
</feature>
<comment type="catalytic activity">
    <reaction evidence="8 10">
        <text>glycerol + ATP = sn-glycerol 3-phosphate + ADP + H(+)</text>
        <dbReference type="Rhea" id="RHEA:21644"/>
        <dbReference type="ChEBI" id="CHEBI:15378"/>
        <dbReference type="ChEBI" id="CHEBI:17754"/>
        <dbReference type="ChEBI" id="CHEBI:30616"/>
        <dbReference type="ChEBI" id="CHEBI:57597"/>
        <dbReference type="ChEBI" id="CHEBI:456216"/>
        <dbReference type="EC" id="2.7.1.30"/>
    </reaction>
</comment>
<feature type="binding site" evidence="10">
    <location>
        <position position="273"/>
    </location>
    <ligand>
        <name>ADP</name>
        <dbReference type="ChEBI" id="CHEBI:456216"/>
    </ligand>
</feature>
<dbReference type="InterPro" id="IPR018483">
    <property type="entry name" value="Carb_kinase_FGGY_CS"/>
</dbReference>
<feature type="binding site" evidence="10">
    <location>
        <position position="85"/>
    </location>
    <ligand>
        <name>sn-glycerol 3-phosphate</name>
        <dbReference type="ChEBI" id="CHEBI:57597"/>
    </ligand>
</feature>
<keyword evidence="3 10" id="KW-0808">Transferase</keyword>
<proteinExistence type="inferred from homology"/>
<feature type="binding site" evidence="10">
    <location>
        <position position="252"/>
    </location>
    <ligand>
        <name>glycerol</name>
        <dbReference type="ChEBI" id="CHEBI:17754"/>
    </ligand>
</feature>
<dbReference type="PANTHER" id="PTHR10196:SF69">
    <property type="entry name" value="GLYCEROL KINASE"/>
    <property type="match status" value="1"/>
</dbReference>
<dbReference type="KEGG" id="mgx:CM1_00185"/>
<dbReference type="NCBIfam" id="NF000756">
    <property type="entry name" value="PRK00047.1"/>
    <property type="match status" value="1"/>
</dbReference>
<feature type="domain" description="Carbohydrate kinase FGGY C-terminal" evidence="13">
    <location>
        <begin position="268"/>
        <end position="458"/>
    </location>
</feature>
<organism evidence="14 15">
    <name type="scientific">Mycoplasmoides genitalium M6320</name>
    <dbReference type="NCBI Taxonomy" id="662945"/>
    <lineage>
        <taxon>Bacteria</taxon>
        <taxon>Bacillati</taxon>
        <taxon>Mycoplasmatota</taxon>
        <taxon>Mycoplasmoidales</taxon>
        <taxon>Mycoplasmoidaceae</taxon>
        <taxon>Mycoplasmoides</taxon>
    </lineage>
</organism>
<dbReference type="FunFam" id="3.30.420.40:FF:000008">
    <property type="entry name" value="Glycerol kinase"/>
    <property type="match status" value="1"/>
</dbReference>
<dbReference type="PROSITE" id="PS00933">
    <property type="entry name" value="FGGY_KINASES_1"/>
    <property type="match status" value="1"/>
</dbReference>
<dbReference type="FunFam" id="3.30.420.40:FF:000007">
    <property type="entry name" value="Glycerol kinase"/>
    <property type="match status" value="1"/>
</dbReference>
<sequence>MDLKKQYIIALDEGTSSCRSIVFDHNLNQIAIAQNEFNTFFPNSGWVEQDPLEIWSAQLATMQSAKNKAQIKSHEVIAVGITNQRETIVLWNKENGLPVYNAIVWQDQRTAALCQKFNEDKLIQTKVKQKTGLPINPYFSATKIAWILKNVPLAKKLMEQKKLLFGTIDSWLIWKLTNGKMHVTDVSNASRTLLFDIVKMEWSKELCDLFEVPVSILPKVLSSNAYFGDIETNHWSSNAKGIVPIRAVLGDQQAALFGQLCTEPGMVKNTYGTGCFALMNIGDKPTLSKHNLLTTVAWQLENHPPVYALEGSVFVAGAAIKWLRDALKIIYSEKESDFYAELAKENEQNLVFVPAFSGLGAPWWDASARGIILGIEASTKREHIVKASLESIAFQTNDLLNAMASDIGYKITSIKADGGIVKSNYLMQFQADIADVIVSIPKNKETTAVGVCFLAGLACGFWKDIHQLEKLTTLDKKFKSTMDPNIRKTKINSWHKAVERALKWKEID</sequence>
<evidence type="ECO:0000259" key="12">
    <source>
        <dbReference type="Pfam" id="PF00370"/>
    </source>
</evidence>